<dbReference type="AlphaFoldDB" id="A0A067L6U9"/>
<name>A0A067L6U9_JATCU</name>
<dbReference type="InterPro" id="IPR048962">
    <property type="entry name" value="ARIH1-like_UBL"/>
</dbReference>
<accession>A0A067L6U9</accession>
<evidence type="ECO:0000313" key="4">
    <source>
        <dbReference type="Proteomes" id="UP000027138"/>
    </source>
</evidence>
<sequence>MDYYFSDDNAEEFDNHQNDPDDDYFPEIIDDRPEQNYTILKEAEIKQRQEDDITEISNVLSVNRNAASILLCHYRWIVSEVLDNWFANEEEVRKSVGLPKVWILPFFIL</sequence>
<dbReference type="EMBL" id="KK914286">
    <property type="protein sequence ID" value="KDP42973.1"/>
    <property type="molecule type" value="Genomic_DNA"/>
</dbReference>
<evidence type="ECO:0000313" key="3">
    <source>
        <dbReference type="EMBL" id="KDP42973.1"/>
    </source>
</evidence>
<feature type="domain" description="E3 ubiquitin-protein ligase ARIH1-like UBA-like" evidence="2">
    <location>
        <begin position="47"/>
        <end position="86"/>
    </location>
</feature>
<evidence type="ECO:0000256" key="1">
    <source>
        <dbReference type="SAM" id="MobiDB-lite"/>
    </source>
</evidence>
<reference evidence="3 4" key="1">
    <citation type="journal article" date="2014" name="PLoS ONE">
        <title>Global Analysis of Gene Expression Profiles in Physic Nut (Jatropha curcas L.) Seedlings Exposed to Salt Stress.</title>
        <authorList>
            <person name="Zhang L."/>
            <person name="Zhang C."/>
            <person name="Wu P."/>
            <person name="Chen Y."/>
            <person name="Li M."/>
            <person name="Jiang H."/>
            <person name="Wu G."/>
        </authorList>
    </citation>
    <scope>NUCLEOTIDE SEQUENCE [LARGE SCALE GENOMIC DNA]</scope>
    <source>
        <strain evidence="4">cv. GZQX0401</strain>
        <tissue evidence="3">Young leaves</tissue>
    </source>
</reference>
<feature type="region of interest" description="Disordered" evidence="1">
    <location>
        <begin position="1"/>
        <end position="23"/>
    </location>
</feature>
<organism evidence="3 4">
    <name type="scientific">Jatropha curcas</name>
    <name type="common">Barbados nut</name>
    <dbReference type="NCBI Taxonomy" id="180498"/>
    <lineage>
        <taxon>Eukaryota</taxon>
        <taxon>Viridiplantae</taxon>
        <taxon>Streptophyta</taxon>
        <taxon>Embryophyta</taxon>
        <taxon>Tracheophyta</taxon>
        <taxon>Spermatophyta</taxon>
        <taxon>Magnoliopsida</taxon>
        <taxon>eudicotyledons</taxon>
        <taxon>Gunneridae</taxon>
        <taxon>Pentapetalae</taxon>
        <taxon>rosids</taxon>
        <taxon>fabids</taxon>
        <taxon>Malpighiales</taxon>
        <taxon>Euphorbiaceae</taxon>
        <taxon>Crotonoideae</taxon>
        <taxon>Jatropheae</taxon>
        <taxon>Jatropha</taxon>
    </lineage>
</organism>
<proteinExistence type="predicted"/>
<dbReference type="Proteomes" id="UP000027138">
    <property type="component" value="Unassembled WGS sequence"/>
</dbReference>
<gene>
    <name evidence="3" type="ORF">JCGZ_23915</name>
</gene>
<dbReference type="OrthoDB" id="1721571at2759"/>
<keyword evidence="4" id="KW-1185">Reference proteome</keyword>
<dbReference type="STRING" id="180498.A0A067L6U9"/>
<dbReference type="Pfam" id="PF21235">
    <property type="entry name" value="UBA_ARI1"/>
    <property type="match status" value="1"/>
</dbReference>
<evidence type="ECO:0000259" key="2">
    <source>
        <dbReference type="Pfam" id="PF21235"/>
    </source>
</evidence>
<protein>
    <recommendedName>
        <fullName evidence="2">E3 ubiquitin-protein ligase ARIH1-like UBA-like domain-containing protein</fullName>
    </recommendedName>
</protein>